<dbReference type="InterPro" id="IPR022453">
    <property type="entry name" value="Znf_MqsA-type"/>
</dbReference>
<dbReference type="Pfam" id="PF15731">
    <property type="entry name" value="MqsA_antitoxin"/>
    <property type="match status" value="1"/>
</dbReference>
<dbReference type="PROSITE" id="PS50943">
    <property type="entry name" value="HTH_CROC1"/>
    <property type="match status" value="1"/>
</dbReference>
<dbReference type="STRING" id="888741.HMPREF9098_0864"/>
<dbReference type="InterPro" id="IPR001387">
    <property type="entry name" value="Cro/C1-type_HTH"/>
</dbReference>
<evidence type="ECO:0000313" key="2">
    <source>
        <dbReference type="EMBL" id="EGC17538.1"/>
    </source>
</evidence>
<comment type="caution">
    <text evidence="2">The sequence shown here is derived from an EMBL/GenBank/DDBJ whole genome shotgun (WGS) entry which is preliminary data.</text>
</comment>
<dbReference type="RefSeq" id="WP_003782194.1">
    <property type="nucleotide sequence ID" value="NZ_GL870929.1"/>
</dbReference>
<reference evidence="2 3" key="1">
    <citation type="submission" date="2011-01" db="EMBL/GenBank/DDBJ databases">
        <authorList>
            <person name="Muzny D."/>
            <person name="Qin X."/>
            <person name="Deng J."/>
            <person name="Jiang H."/>
            <person name="Liu Y."/>
            <person name="Qu J."/>
            <person name="Song X.-Z."/>
            <person name="Zhang L."/>
            <person name="Thornton R."/>
            <person name="Coyle M."/>
            <person name="Francisco L."/>
            <person name="Jackson L."/>
            <person name="Javaid M."/>
            <person name="Korchina V."/>
            <person name="Kovar C."/>
            <person name="Mata R."/>
            <person name="Mathew T."/>
            <person name="Ngo R."/>
            <person name="Nguyen L."/>
            <person name="Nguyen N."/>
            <person name="Okwuonu G."/>
            <person name="Ongeri F."/>
            <person name="Pham C."/>
            <person name="Simmons D."/>
            <person name="Wilczek-Boney K."/>
            <person name="Hale W."/>
            <person name="Jakkamsetti A."/>
            <person name="Pham P."/>
            <person name="Ruth R."/>
            <person name="San Lucas F."/>
            <person name="Warren J."/>
            <person name="Zhang J."/>
            <person name="Zhao Z."/>
            <person name="Zhou C."/>
            <person name="Zhu D."/>
            <person name="Lee S."/>
            <person name="Bess C."/>
            <person name="Blankenburg K."/>
            <person name="Forbes L."/>
            <person name="Fu Q."/>
            <person name="Gubbala S."/>
            <person name="Hirani K."/>
            <person name="Jayaseelan J.C."/>
            <person name="Lara F."/>
            <person name="Munidasa M."/>
            <person name="Palculict T."/>
            <person name="Patil S."/>
            <person name="Pu L.-L."/>
            <person name="Saada N."/>
            <person name="Tang L."/>
            <person name="Weissenberger G."/>
            <person name="Zhu Y."/>
            <person name="Hemphill L."/>
            <person name="Shang Y."/>
            <person name="Youmans B."/>
            <person name="Ayvaz T."/>
            <person name="Ross M."/>
            <person name="Santibanez J."/>
            <person name="Aqrawi P."/>
            <person name="Gross S."/>
            <person name="Joshi V."/>
            <person name="Fowler G."/>
            <person name="Nazareth L."/>
            <person name="Reid J."/>
            <person name="Worley K."/>
            <person name="Petrosino J."/>
            <person name="Highlander S."/>
            <person name="Gibbs R."/>
        </authorList>
    </citation>
    <scope>NUCLEOTIDE SEQUENCE [LARGE SCALE GENOMIC DNA]</scope>
    <source>
        <strain evidence="2 3">ATCC 33394</strain>
    </source>
</reference>
<dbReference type="Gene3D" id="1.10.260.40">
    <property type="entry name" value="lambda repressor-like DNA-binding domains"/>
    <property type="match status" value="1"/>
</dbReference>
<gene>
    <name evidence="2" type="primary">hipB</name>
    <name evidence="2" type="ORF">HMPREF9098_0864</name>
</gene>
<evidence type="ECO:0000313" key="3">
    <source>
        <dbReference type="Proteomes" id="UP000004088"/>
    </source>
</evidence>
<dbReference type="HOGENOM" id="CLU_115776_1_1_4"/>
<dbReference type="NCBIfam" id="TIGR03831">
    <property type="entry name" value="YgiT_finger"/>
    <property type="match status" value="1"/>
</dbReference>
<dbReference type="EMBL" id="AEWV01000015">
    <property type="protein sequence ID" value="EGC17538.1"/>
    <property type="molecule type" value="Genomic_DNA"/>
</dbReference>
<dbReference type="InterPro" id="IPR032758">
    <property type="entry name" value="MqsA/HigA-2"/>
</dbReference>
<dbReference type="InterPro" id="IPR022452">
    <property type="entry name" value="MqsA"/>
</dbReference>
<sequence>MKCPVCGAAELVHDVRDVPYTYKGQTTVLPHVEADYCDACGDHLTGPAEGKRTMDLMGAFIKQVNERQADPNFIRSVRAKLNLTQREAGDLFGGGVNAFSRYESGKVEPPKSLSILFALLDENPALLQRIRQAG</sequence>
<dbReference type="SMART" id="SM00530">
    <property type="entry name" value="HTH_XRE"/>
    <property type="match status" value="1"/>
</dbReference>
<dbReference type="NCBIfam" id="TIGR03830">
    <property type="entry name" value="CxxCG_CxxCG_HTH"/>
    <property type="match status" value="1"/>
</dbReference>
<organism evidence="2 3">
    <name type="scientific">Kingella denitrificans ATCC 33394</name>
    <dbReference type="NCBI Taxonomy" id="888741"/>
    <lineage>
        <taxon>Bacteria</taxon>
        <taxon>Pseudomonadati</taxon>
        <taxon>Pseudomonadota</taxon>
        <taxon>Betaproteobacteria</taxon>
        <taxon>Neisseriales</taxon>
        <taxon>Neisseriaceae</taxon>
        <taxon>Kingella</taxon>
    </lineage>
</organism>
<dbReference type="Gene3D" id="3.10.20.860">
    <property type="match status" value="1"/>
</dbReference>
<dbReference type="Proteomes" id="UP000004088">
    <property type="component" value="Unassembled WGS sequence"/>
</dbReference>
<dbReference type="GO" id="GO:0003677">
    <property type="term" value="F:DNA binding"/>
    <property type="evidence" value="ECO:0007669"/>
    <property type="project" value="InterPro"/>
</dbReference>
<proteinExistence type="predicted"/>
<evidence type="ECO:0000259" key="1">
    <source>
        <dbReference type="PROSITE" id="PS50943"/>
    </source>
</evidence>
<dbReference type="CDD" id="cd12870">
    <property type="entry name" value="MqsA"/>
    <property type="match status" value="1"/>
</dbReference>
<dbReference type="AlphaFoldDB" id="F0EYD0"/>
<dbReference type="CDD" id="cd00093">
    <property type="entry name" value="HTH_XRE"/>
    <property type="match status" value="1"/>
</dbReference>
<name>F0EYD0_9NEIS</name>
<keyword evidence="3" id="KW-1185">Reference proteome</keyword>
<accession>F0EYD0</accession>
<protein>
    <submittedName>
        <fullName evidence="2">Zinc finger/helix-turn-helix protein, YgiT family</fullName>
    </submittedName>
</protein>
<dbReference type="InterPro" id="IPR010982">
    <property type="entry name" value="Lambda_DNA-bd_dom_sf"/>
</dbReference>
<feature type="domain" description="HTH cro/C1-type" evidence="1">
    <location>
        <begin position="74"/>
        <end position="127"/>
    </location>
</feature>
<dbReference type="SUPFAM" id="SSF47413">
    <property type="entry name" value="lambda repressor-like DNA-binding domains"/>
    <property type="match status" value="1"/>
</dbReference>